<dbReference type="InterPro" id="IPR013783">
    <property type="entry name" value="Ig-like_fold"/>
</dbReference>
<dbReference type="GO" id="GO:0005975">
    <property type="term" value="P:carbohydrate metabolic process"/>
    <property type="evidence" value="ECO:0007669"/>
    <property type="project" value="UniProtKB-ARBA"/>
</dbReference>
<dbReference type="Proteomes" id="UP000272015">
    <property type="component" value="Unassembled WGS sequence"/>
</dbReference>
<dbReference type="AlphaFoldDB" id="A0A3A5MFB1"/>
<dbReference type="Gene3D" id="2.60.40.10">
    <property type="entry name" value="Immunoglobulins"/>
    <property type="match status" value="1"/>
</dbReference>
<sequence length="435" mass="44493">MPAAPGPARTDTQRRSRRSALVAAVAVGALVATVVGGGVNPPPAAAAPLVPTSVAGTGTSGSVAVEFTPDTTGTVPLAVSGLVRAARQPNPDDPASPTSGFTVPGEDTTYIVTVPAGLRFLRLDLDSIGDSANLDLNAYVEVPGDESVQFESQTGAADEQINLPNPIPGDYEVVVTAVSGYSDFTLDTYLLPAGPGVGALSATPAAVPATAAVPASYTLNWSGLQAGPGYLGLVEYGGNARTVLEVDPGAASVVTAVNVSPPTIVGVPEDGRTLRAKTGTWTPKGLEFFYQWQANGSDIFGANDARYRVNDSVAGATLTVKVTARAPGLIAGTAISGGVYVKERVFPTVELSASTIGPEESTVATVAIRSFSKVSGNVELRVGALRYQVPLDANQTGQVTLSGLPPRSYKVTAYYAGSDIVAPIESDAVRLRVKR</sequence>
<dbReference type="EMBL" id="QZVS01000094">
    <property type="protein sequence ID" value="RJT86107.1"/>
    <property type="molecule type" value="Genomic_DNA"/>
</dbReference>
<keyword evidence="2" id="KW-1185">Reference proteome</keyword>
<proteinExistence type="predicted"/>
<accession>A0A3A5MFB1</accession>
<reference evidence="1 2" key="1">
    <citation type="submission" date="2018-09" db="EMBL/GenBank/DDBJ databases">
        <title>Novel species of Cryobacterium.</title>
        <authorList>
            <person name="Liu Q."/>
            <person name="Xin Y.-H."/>
        </authorList>
    </citation>
    <scope>NUCLEOTIDE SEQUENCE [LARGE SCALE GENOMIC DNA]</scope>
    <source>
        <strain evidence="1 2">Hh39</strain>
    </source>
</reference>
<dbReference type="PROSITE" id="PS51318">
    <property type="entry name" value="TAT"/>
    <property type="match status" value="1"/>
</dbReference>
<gene>
    <name evidence="1" type="ORF">D6T64_17685</name>
</gene>
<evidence type="ECO:0000313" key="1">
    <source>
        <dbReference type="EMBL" id="RJT86107.1"/>
    </source>
</evidence>
<dbReference type="RefSeq" id="WP_119976005.1">
    <property type="nucleotide sequence ID" value="NZ_JBHSQA010000001.1"/>
</dbReference>
<organism evidence="1 2">
    <name type="scientific">Cryobacterium melibiosiphilum</name>
    <dbReference type="NCBI Taxonomy" id="995039"/>
    <lineage>
        <taxon>Bacteria</taxon>
        <taxon>Bacillati</taxon>
        <taxon>Actinomycetota</taxon>
        <taxon>Actinomycetes</taxon>
        <taxon>Micrococcales</taxon>
        <taxon>Microbacteriaceae</taxon>
        <taxon>Cryobacterium</taxon>
    </lineage>
</organism>
<comment type="caution">
    <text evidence="1">The sequence shown here is derived from an EMBL/GenBank/DDBJ whole genome shotgun (WGS) entry which is preliminary data.</text>
</comment>
<protein>
    <recommendedName>
        <fullName evidence="3">Ig-like domain repeat protein</fullName>
    </recommendedName>
</protein>
<dbReference type="InterPro" id="IPR006311">
    <property type="entry name" value="TAT_signal"/>
</dbReference>
<dbReference type="Gene3D" id="2.60.40.2700">
    <property type="match status" value="1"/>
</dbReference>
<evidence type="ECO:0008006" key="3">
    <source>
        <dbReference type="Google" id="ProtNLM"/>
    </source>
</evidence>
<name>A0A3A5MFB1_9MICO</name>
<evidence type="ECO:0000313" key="2">
    <source>
        <dbReference type="Proteomes" id="UP000272015"/>
    </source>
</evidence>
<dbReference type="Gene3D" id="2.60.120.380">
    <property type="match status" value="1"/>
</dbReference>
<dbReference type="OrthoDB" id="614750at2"/>